<dbReference type="InterPro" id="IPR019734">
    <property type="entry name" value="TPR_rpt"/>
</dbReference>
<dbReference type="Proteomes" id="UP000305546">
    <property type="component" value="Unassembled WGS sequence"/>
</dbReference>
<dbReference type="SMART" id="SM00028">
    <property type="entry name" value="TPR"/>
    <property type="match status" value="3"/>
</dbReference>
<keyword evidence="2" id="KW-0805">Transcription regulation</keyword>
<dbReference type="Pfam" id="PF03704">
    <property type="entry name" value="BTAD"/>
    <property type="match status" value="1"/>
</dbReference>
<dbReference type="InterPro" id="IPR027417">
    <property type="entry name" value="P-loop_NTPase"/>
</dbReference>
<dbReference type="PANTHER" id="PTHR35807">
    <property type="entry name" value="TRANSCRIPTIONAL REGULATOR REDD-RELATED"/>
    <property type="match status" value="1"/>
</dbReference>
<keyword evidence="3 5" id="KW-0238">DNA-binding</keyword>
<dbReference type="Pfam" id="PF13424">
    <property type="entry name" value="TPR_12"/>
    <property type="match status" value="1"/>
</dbReference>
<sequence length="1070" mass="113857">MSLSRQQNQPNGQPDPADERSNSQVSIQLLGRFAVRRDGREQPDRVFGGRLARQLLRMLTLSRGTLLSKDAAIEALWPTQPPIDASGNVEILISRIRRALGDRSLIQTGHGGYTLVGDDRCWVDIEVFLTAVGRGQAELTHNPDAALTAFRTALAWWRGEPLAEDAYAPWALEHRHHLLRAHLDALEGAATAALAVGDTAAAVDCAQTAADEHPLREAAALLLVRALAAGGDRAAALASFDAFGRRLGDELGIDPSADALRLRQQVLCDEIRPGTPAAASLPLTTPGEVGGGDRSGSIVPFVGRDRLRERIAELLADREVRVVLVRGAPGSGKSRLLAELANQVGMPVVLLRARRDGRDDPGALAADLLRTLQAHRARAEHDEHPHLVSAPRASASPDDSPLCADIPKAARAVLRAARAWARPHSLIAIDDLQWADDSSLAMLRVLRQRVSGLQVIATCPTTPLSGSRDPAEALAGADPGLIRRVDLAPWSTTDLSLIMGPILRTAITECTDRMPATSIQMLEALATAHLVERDPSGRWRLRDRGSRSQVRALVAAGARPLVRARVASVPMPGREALTLLALLGRPAPASVLATAARLDLPGTLDALTVLANAGLVTGDDDGWVPATRTVGDVVAADLDPTDRLRRHLMLAEALREHDGDLAEVAAHLTAGGDRPAAAVAFADAARVRLNRIADREALRLIQAGLAAATPGHTRAALWQMRGEAHRRCGRLRDARADLDAALAEAPSGAERSRVLAQRAILETRSLSAFRGAELAELAIADAGDDPAARGQALAARALADLWLARLDAGRRRFRRAQRLVRRDGDPEGAARLLHWQAMAALLAGRLTEAATRLDDLARLPTTSPETLLLWNPRATRGHALALLGEPAAGLAEIDAALAWARTADLPEMHSSCLWHRSEALSALSRHDEAEDAARAALAIARRIEHTEWIAAGLRALGIARQSAGDLDRAEAAFRECLDVGHEIPLFGGWAAARLGLVLVGQGRVAEAEPLIGTALQQGVPLARHEARWAQAELLHARGAPGANAAARAALAAAREAGYLALVPRLAALAG</sequence>
<evidence type="ECO:0000259" key="7">
    <source>
        <dbReference type="PROSITE" id="PS51755"/>
    </source>
</evidence>
<dbReference type="Gene3D" id="1.25.40.10">
    <property type="entry name" value="Tetratricopeptide repeat domain"/>
    <property type="match status" value="2"/>
</dbReference>
<dbReference type="OrthoDB" id="3208838at2"/>
<dbReference type="SUPFAM" id="SSF46894">
    <property type="entry name" value="C-terminal effector domain of the bipartite response regulators"/>
    <property type="match status" value="1"/>
</dbReference>
<dbReference type="PROSITE" id="PS51755">
    <property type="entry name" value="OMPR_PHOB"/>
    <property type="match status" value="1"/>
</dbReference>
<dbReference type="PANTHER" id="PTHR35807:SF1">
    <property type="entry name" value="TRANSCRIPTIONAL REGULATOR REDD"/>
    <property type="match status" value="1"/>
</dbReference>
<dbReference type="SUPFAM" id="SSF48452">
    <property type="entry name" value="TPR-like"/>
    <property type="match status" value="3"/>
</dbReference>
<dbReference type="EMBL" id="VDFW01000001">
    <property type="protein sequence ID" value="TNC29408.1"/>
    <property type="molecule type" value="Genomic_DNA"/>
</dbReference>
<keyword evidence="9" id="KW-1185">Reference proteome</keyword>
<feature type="region of interest" description="Disordered" evidence="6">
    <location>
        <begin position="1"/>
        <end position="22"/>
    </location>
</feature>
<evidence type="ECO:0000256" key="4">
    <source>
        <dbReference type="ARBA" id="ARBA00023163"/>
    </source>
</evidence>
<evidence type="ECO:0000313" key="9">
    <source>
        <dbReference type="Proteomes" id="UP000305546"/>
    </source>
</evidence>
<comment type="similarity">
    <text evidence="1">Belongs to the AfsR/DnrI/RedD regulatory family.</text>
</comment>
<dbReference type="Gene3D" id="1.10.10.10">
    <property type="entry name" value="Winged helix-like DNA-binding domain superfamily/Winged helix DNA-binding domain"/>
    <property type="match status" value="1"/>
</dbReference>
<evidence type="ECO:0000256" key="1">
    <source>
        <dbReference type="ARBA" id="ARBA00005820"/>
    </source>
</evidence>
<dbReference type="InterPro" id="IPR003593">
    <property type="entry name" value="AAA+_ATPase"/>
</dbReference>
<dbReference type="AlphaFoldDB" id="A0A5C4M7G8"/>
<gene>
    <name evidence="8" type="ORF">FG385_00025</name>
</gene>
<feature type="compositionally biased region" description="Low complexity" evidence="6">
    <location>
        <begin position="389"/>
        <end position="400"/>
    </location>
</feature>
<evidence type="ECO:0000256" key="3">
    <source>
        <dbReference type="ARBA" id="ARBA00023125"/>
    </source>
</evidence>
<feature type="region of interest" description="Disordered" evidence="6">
    <location>
        <begin position="377"/>
        <end position="400"/>
    </location>
</feature>
<dbReference type="GO" id="GO:0000160">
    <property type="term" value="P:phosphorelay signal transduction system"/>
    <property type="evidence" value="ECO:0007669"/>
    <property type="project" value="InterPro"/>
</dbReference>
<name>A0A5C4M7G8_9PSEU</name>
<evidence type="ECO:0000256" key="5">
    <source>
        <dbReference type="PROSITE-ProRule" id="PRU01091"/>
    </source>
</evidence>
<proteinExistence type="inferred from homology"/>
<dbReference type="SUPFAM" id="SSF52540">
    <property type="entry name" value="P-loop containing nucleoside triphosphate hydrolases"/>
    <property type="match status" value="1"/>
</dbReference>
<feature type="domain" description="OmpR/PhoB-type" evidence="7">
    <location>
        <begin position="17"/>
        <end position="117"/>
    </location>
</feature>
<dbReference type="InterPro" id="IPR005158">
    <property type="entry name" value="BTAD"/>
</dbReference>
<evidence type="ECO:0000256" key="6">
    <source>
        <dbReference type="SAM" id="MobiDB-lite"/>
    </source>
</evidence>
<evidence type="ECO:0000256" key="2">
    <source>
        <dbReference type="ARBA" id="ARBA00023015"/>
    </source>
</evidence>
<dbReference type="SMART" id="SM00862">
    <property type="entry name" value="Trans_reg_C"/>
    <property type="match status" value="1"/>
</dbReference>
<dbReference type="InterPro" id="IPR041664">
    <property type="entry name" value="AAA_16"/>
</dbReference>
<organism evidence="8 9">
    <name type="scientific">Amycolatopsis alkalitolerans</name>
    <dbReference type="NCBI Taxonomy" id="2547244"/>
    <lineage>
        <taxon>Bacteria</taxon>
        <taxon>Bacillati</taxon>
        <taxon>Actinomycetota</taxon>
        <taxon>Actinomycetes</taxon>
        <taxon>Pseudonocardiales</taxon>
        <taxon>Pseudonocardiaceae</taxon>
        <taxon>Amycolatopsis</taxon>
    </lineage>
</organism>
<dbReference type="InterPro" id="IPR011990">
    <property type="entry name" value="TPR-like_helical_dom_sf"/>
</dbReference>
<dbReference type="Gene3D" id="3.40.50.300">
    <property type="entry name" value="P-loop containing nucleotide triphosphate hydrolases"/>
    <property type="match status" value="1"/>
</dbReference>
<dbReference type="InterPro" id="IPR001867">
    <property type="entry name" value="OmpR/PhoB-type_DNA-bd"/>
</dbReference>
<dbReference type="InterPro" id="IPR051677">
    <property type="entry name" value="AfsR-DnrI-RedD_regulator"/>
</dbReference>
<dbReference type="GO" id="GO:0003677">
    <property type="term" value="F:DNA binding"/>
    <property type="evidence" value="ECO:0007669"/>
    <property type="project" value="UniProtKB-UniRule"/>
</dbReference>
<feature type="compositionally biased region" description="Basic and acidic residues" evidence="6">
    <location>
        <begin position="377"/>
        <end position="386"/>
    </location>
</feature>
<dbReference type="InterPro" id="IPR016032">
    <property type="entry name" value="Sig_transdc_resp-reg_C-effctor"/>
</dbReference>
<reference evidence="8 9" key="1">
    <citation type="submission" date="2019-06" db="EMBL/GenBank/DDBJ databases">
        <title>Amycolatopsis alkalitolerans sp. nov., isolated from Gastrodia elata Blume.</title>
        <authorList>
            <person name="Narsing Rao M.P."/>
            <person name="Li W.J."/>
        </authorList>
    </citation>
    <scope>NUCLEOTIDE SEQUENCE [LARGE SCALE GENOMIC DNA]</scope>
    <source>
        <strain evidence="8 9">SYSUP0005</strain>
    </source>
</reference>
<feature type="DNA-binding region" description="OmpR/PhoB-type" evidence="5">
    <location>
        <begin position="17"/>
        <end position="117"/>
    </location>
</feature>
<comment type="caution">
    <text evidence="8">The sequence shown here is derived from an EMBL/GenBank/DDBJ whole genome shotgun (WGS) entry which is preliminary data.</text>
</comment>
<dbReference type="Pfam" id="PF13191">
    <property type="entry name" value="AAA_16"/>
    <property type="match status" value="1"/>
</dbReference>
<dbReference type="SMART" id="SM00382">
    <property type="entry name" value="AAA"/>
    <property type="match status" value="1"/>
</dbReference>
<dbReference type="InterPro" id="IPR036388">
    <property type="entry name" value="WH-like_DNA-bd_sf"/>
</dbReference>
<feature type="compositionally biased region" description="Polar residues" evidence="6">
    <location>
        <begin position="1"/>
        <end position="12"/>
    </location>
</feature>
<dbReference type="RefSeq" id="WP_139094479.1">
    <property type="nucleotide sequence ID" value="NZ_VDFW01000001.1"/>
</dbReference>
<keyword evidence="4" id="KW-0804">Transcription</keyword>
<dbReference type="SMART" id="SM01043">
    <property type="entry name" value="BTAD"/>
    <property type="match status" value="1"/>
</dbReference>
<accession>A0A5C4M7G8</accession>
<evidence type="ECO:0000313" key="8">
    <source>
        <dbReference type="EMBL" id="TNC29408.1"/>
    </source>
</evidence>
<protein>
    <submittedName>
        <fullName evidence="8">Tetratricopeptide repeat protein</fullName>
    </submittedName>
</protein>
<dbReference type="GO" id="GO:0006355">
    <property type="term" value="P:regulation of DNA-templated transcription"/>
    <property type="evidence" value="ECO:0007669"/>
    <property type="project" value="InterPro"/>
</dbReference>